<evidence type="ECO:0000256" key="6">
    <source>
        <dbReference type="ARBA" id="ARBA00022781"/>
    </source>
</evidence>
<keyword evidence="4 11" id="KW-0138">CF(0)</keyword>
<sequence>MNYLAAGGGGEEGFHAPGIAEFWQPLVGNGAFALTRSMVVFAAVAIILTVVLLRVTKKLELVPSKGQFLVESGYSLVRNGLARDIIGADKFKPFLPLMFALFTVVLINNLMGIMPFINFPTFSRIGYAIVLTAIVYFTYHGVGIARLGLFGWLKSFCPPGLPAWVVPIVWIIEFLTYVVNRPLTMALRLFGNMFAGHLMIMVFVFGGEYLLFSTEGFLPVTGVLAYVFSLAIFLFEVIVQCLQAYVFVLLACVYIAGAVADEH</sequence>
<dbReference type="EMBL" id="JAJOMB010000002">
    <property type="protein sequence ID" value="MCD5310023.1"/>
    <property type="molecule type" value="Genomic_DNA"/>
</dbReference>
<feature type="transmembrane region" description="Helical" evidence="11">
    <location>
        <begin position="217"/>
        <end position="238"/>
    </location>
</feature>
<dbReference type="AlphaFoldDB" id="A0A9X1NBI7"/>
<dbReference type="GO" id="GO:0046933">
    <property type="term" value="F:proton-transporting ATP synthase activity, rotational mechanism"/>
    <property type="evidence" value="ECO:0007669"/>
    <property type="project" value="UniProtKB-UniRule"/>
</dbReference>
<evidence type="ECO:0000313" key="14">
    <source>
        <dbReference type="Proteomes" id="UP001138997"/>
    </source>
</evidence>
<protein>
    <recommendedName>
        <fullName evidence="11 12">ATP synthase subunit a</fullName>
    </recommendedName>
    <alternativeName>
        <fullName evidence="11">ATP synthase F0 sector subunit a</fullName>
    </alternativeName>
    <alternativeName>
        <fullName evidence="11">F-ATPase subunit 6</fullName>
    </alternativeName>
</protein>
<keyword evidence="10 11" id="KW-0066">ATP synthesis</keyword>
<dbReference type="InterPro" id="IPR000568">
    <property type="entry name" value="ATP_synth_F0_asu"/>
</dbReference>
<feature type="transmembrane region" description="Helical" evidence="11">
    <location>
        <begin position="33"/>
        <end position="55"/>
    </location>
</feature>
<comment type="similarity">
    <text evidence="2 11 12">Belongs to the ATPase A chain family.</text>
</comment>
<evidence type="ECO:0000256" key="8">
    <source>
        <dbReference type="ARBA" id="ARBA00023065"/>
    </source>
</evidence>
<proteinExistence type="inferred from homology"/>
<evidence type="ECO:0000256" key="2">
    <source>
        <dbReference type="ARBA" id="ARBA00006810"/>
    </source>
</evidence>
<dbReference type="GO" id="GO:0005886">
    <property type="term" value="C:plasma membrane"/>
    <property type="evidence" value="ECO:0007669"/>
    <property type="project" value="UniProtKB-SubCell"/>
</dbReference>
<evidence type="ECO:0000256" key="5">
    <source>
        <dbReference type="ARBA" id="ARBA00022692"/>
    </source>
</evidence>
<feature type="transmembrane region" description="Helical" evidence="11">
    <location>
        <begin position="244"/>
        <end position="260"/>
    </location>
</feature>
<dbReference type="PANTHER" id="PTHR11410">
    <property type="entry name" value="ATP SYNTHASE SUBUNIT A"/>
    <property type="match status" value="1"/>
</dbReference>
<dbReference type="NCBIfam" id="TIGR01131">
    <property type="entry name" value="ATP_synt_6_or_A"/>
    <property type="match status" value="1"/>
</dbReference>
<reference evidence="13" key="1">
    <citation type="submission" date="2021-11" db="EMBL/GenBank/DDBJ databases">
        <title>Streptomyces corallinus and Kineosporia corallina sp. nov., two new coral-derived marine actinobacteria.</title>
        <authorList>
            <person name="Buangrab K."/>
            <person name="Sutthacheep M."/>
            <person name="Yeemin T."/>
            <person name="Harunari E."/>
            <person name="Igarashi Y."/>
            <person name="Sripreechasak P."/>
            <person name="Kanchanasin P."/>
            <person name="Tanasupawat S."/>
            <person name="Phongsopitanun W."/>
        </authorList>
    </citation>
    <scope>NUCLEOTIDE SEQUENCE</scope>
    <source>
        <strain evidence="13">JCM 31032</strain>
    </source>
</reference>
<dbReference type="GO" id="GO:0045259">
    <property type="term" value="C:proton-transporting ATP synthase complex"/>
    <property type="evidence" value="ECO:0007669"/>
    <property type="project" value="UniProtKB-KW"/>
</dbReference>
<dbReference type="InterPro" id="IPR035908">
    <property type="entry name" value="F0_ATP_A_sf"/>
</dbReference>
<dbReference type="CDD" id="cd00310">
    <property type="entry name" value="ATP-synt_Fo_a_6"/>
    <property type="match status" value="1"/>
</dbReference>
<evidence type="ECO:0000256" key="4">
    <source>
        <dbReference type="ARBA" id="ARBA00022547"/>
    </source>
</evidence>
<keyword evidence="6 11" id="KW-0375">Hydrogen ion transport</keyword>
<dbReference type="RefSeq" id="WP_231438952.1">
    <property type="nucleotide sequence ID" value="NZ_JAJOMB010000002.1"/>
</dbReference>
<dbReference type="SUPFAM" id="SSF81336">
    <property type="entry name" value="F1F0 ATP synthase subunit A"/>
    <property type="match status" value="1"/>
</dbReference>
<evidence type="ECO:0000256" key="11">
    <source>
        <dbReference type="HAMAP-Rule" id="MF_01393"/>
    </source>
</evidence>
<evidence type="ECO:0000256" key="7">
    <source>
        <dbReference type="ARBA" id="ARBA00022989"/>
    </source>
</evidence>
<dbReference type="InterPro" id="IPR023011">
    <property type="entry name" value="ATP_synth_F0_asu_AS"/>
</dbReference>
<dbReference type="Pfam" id="PF00119">
    <property type="entry name" value="ATP-synt_A"/>
    <property type="match status" value="1"/>
</dbReference>
<dbReference type="PANTHER" id="PTHR11410:SF0">
    <property type="entry name" value="ATP SYNTHASE SUBUNIT A"/>
    <property type="match status" value="1"/>
</dbReference>
<dbReference type="InterPro" id="IPR045083">
    <property type="entry name" value="ATP_synth_F0_asu_bact/mt"/>
</dbReference>
<dbReference type="Proteomes" id="UP001138997">
    <property type="component" value="Unassembled WGS sequence"/>
</dbReference>
<evidence type="ECO:0000256" key="1">
    <source>
        <dbReference type="ARBA" id="ARBA00004141"/>
    </source>
</evidence>
<accession>A0A9X1NBI7</accession>
<dbReference type="PRINTS" id="PR00123">
    <property type="entry name" value="ATPASEA"/>
</dbReference>
<keyword evidence="5 11" id="KW-0812">Transmembrane</keyword>
<evidence type="ECO:0000256" key="10">
    <source>
        <dbReference type="ARBA" id="ARBA00023310"/>
    </source>
</evidence>
<feature type="transmembrane region" description="Helical" evidence="11">
    <location>
        <begin position="185"/>
        <end position="205"/>
    </location>
</feature>
<feature type="transmembrane region" description="Helical" evidence="11">
    <location>
        <begin position="125"/>
        <end position="149"/>
    </location>
</feature>
<keyword evidence="11" id="KW-1003">Cell membrane</keyword>
<dbReference type="PROSITE" id="PS00449">
    <property type="entry name" value="ATPASE_A"/>
    <property type="match status" value="1"/>
</dbReference>
<keyword evidence="14" id="KW-1185">Reference proteome</keyword>
<keyword evidence="8 11" id="KW-0406">Ion transport</keyword>
<keyword evidence="7 11" id="KW-1133">Transmembrane helix</keyword>
<comment type="caution">
    <text evidence="13">The sequence shown here is derived from an EMBL/GenBank/DDBJ whole genome shotgun (WGS) entry which is preliminary data.</text>
</comment>
<gene>
    <name evidence="11 13" type="primary">atpB</name>
    <name evidence="13" type="ORF">LR394_03895</name>
</gene>
<dbReference type="HAMAP" id="MF_01393">
    <property type="entry name" value="ATP_synth_a_bact"/>
    <property type="match status" value="1"/>
</dbReference>
<comment type="function">
    <text evidence="11 12">Key component of the proton channel; it plays a direct role in the translocation of protons across the membrane.</text>
</comment>
<evidence type="ECO:0000256" key="12">
    <source>
        <dbReference type="RuleBase" id="RU000483"/>
    </source>
</evidence>
<evidence type="ECO:0000256" key="3">
    <source>
        <dbReference type="ARBA" id="ARBA00022448"/>
    </source>
</evidence>
<organism evidence="13 14">
    <name type="scientific">Kineosporia babensis</name>
    <dbReference type="NCBI Taxonomy" id="499548"/>
    <lineage>
        <taxon>Bacteria</taxon>
        <taxon>Bacillati</taxon>
        <taxon>Actinomycetota</taxon>
        <taxon>Actinomycetes</taxon>
        <taxon>Kineosporiales</taxon>
        <taxon>Kineosporiaceae</taxon>
        <taxon>Kineosporia</taxon>
    </lineage>
</organism>
<dbReference type="Gene3D" id="1.20.120.220">
    <property type="entry name" value="ATP synthase, F0 complex, subunit A"/>
    <property type="match status" value="1"/>
</dbReference>
<evidence type="ECO:0000256" key="9">
    <source>
        <dbReference type="ARBA" id="ARBA00023136"/>
    </source>
</evidence>
<name>A0A9X1NBI7_9ACTN</name>
<feature type="transmembrane region" description="Helical" evidence="11">
    <location>
        <begin position="161"/>
        <end position="179"/>
    </location>
</feature>
<evidence type="ECO:0000313" key="13">
    <source>
        <dbReference type="EMBL" id="MCD5310023.1"/>
    </source>
</evidence>
<keyword evidence="9 11" id="KW-0472">Membrane</keyword>
<feature type="transmembrane region" description="Helical" evidence="11">
    <location>
        <begin position="94"/>
        <end position="119"/>
    </location>
</feature>
<keyword evidence="3 11" id="KW-0813">Transport</keyword>
<comment type="subcellular location">
    <subcellularLocation>
        <location evidence="11 12">Cell membrane</location>
        <topology evidence="11 12">Multi-pass membrane protein</topology>
    </subcellularLocation>
    <subcellularLocation>
        <location evidence="1">Membrane</location>
        <topology evidence="1">Multi-pass membrane protein</topology>
    </subcellularLocation>
</comment>